<keyword evidence="1" id="KW-1133">Transmembrane helix</keyword>
<evidence type="ECO:0000313" key="2">
    <source>
        <dbReference type="EMBL" id="GAU87937.1"/>
    </source>
</evidence>
<name>A0A1D1UKY8_RAMVA</name>
<dbReference type="EMBL" id="BDGG01000001">
    <property type="protein sequence ID" value="GAU87937.1"/>
    <property type="molecule type" value="Genomic_DNA"/>
</dbReference>
<evidence type="ECO:0000313" key="3">
    <source>
        <dbReference type="Proteomes" id="UP000186922"/>
    </source>
</evidence>
<keyword evidence="3" id="KW-1185">Reference proteome</keyword>
<keyword evidence="1" id="KW-0812">Transmembrane</keyword>
<proteinExistence type="predicted"/>
<reference evidence="2 3" key="1">
    <citation type="journal article" date="2016" name="Nat. Commun.">
        <title>Extremotolerant tardigrade genome and improved radiotolerance of human cultured cells by tardigrade-unique protein.</title>
        <authorList>
            <person name="Hashimoto T."/>
            <person name="Horikawa D.D."/>
            <person name="Saito Y."/>
            <person name="Kuwahara H."/>
            <person name="Kozuka-Hata H."/>
            <person name="Shin-I T."/>
            <person name="Minakuchi Y."/>
            <person name="Ohishi K."/>
            <person name="Motoyama A."/>
            <person name="Aizu T."/>
            <person name="Enomoto A."/>
            <person name="Kondo K."/>
            <person name="Tanaka S."/>
            <person name="Hara Y."/>
            <person name="Koshikawa S."/>
            <person name="Sagara H."/>
            <person name="Miura T."/>
            <person name="Yokobori S."/>
            <person name="Miyagawa K."/>
            <person name="Suzuki Y."/>
            <person name="Kubo T."/>
            <person name="Oyama M."/>
            <person name="Kohara Y."/>
            <person name="Fujiyama A."/>
            <person name="Arakawa K."/>
            <person name="Katayama T."/>
            <person name="Toyoda A."/>
            <person name="Kunieda T."/>
        </authorList>
    </citation>
    <scope>NUCLEOTIDE SEQUENCE [LARGE SCALE GENOMIC DNA]</scope>
    <source>
        <strain evidence="2 3">YOKOZUNA-1</strain>
    </source>
</reference>
<comment type="caution">
    <text evidence="2">The sequence shown here is derived from an EMBL/GenBank/DDBJ whole genome shotgun (WGS) entry which is preliminary data.</text>
</comment>
<evidence type="ECO:0000256" key="1">
    <source>
        <dbReference type="SAM" id="Phobius"/>
    </source>
</evidence>
<organism evidence="2 3">
    <name type="scientific">Ramazzottius varieornatus</name>
    <name type="common">Water bear</name>
    <name type="synonym">Tardigrade</name>
    <dbReference type="NCBI Taxonomy" id="947166"/>
    <lineage>
        <taxon>Eukaryota</taxon>
        <taxon>Metazoa</taxon>
        <taxon>Ecdysozoa</taxon>
        <taxon>Tardigrada</taxon>
        <taxon>Eutardigrada</taxon>
        <taxon>Parachela</taxon>
        <taxon>Hypsibioidea</taxon>
        <taxon>Ramazzottiidae</taxon>
        <taxon>Ramazzottius</taxon>
    </lineage>
</organism>
<dbReference type="AlphaFoldDB" id="A0A1D1UKY8"/>
<gene>
    <name evidence="2" type="primary">RvY_00720-1</name>
    <name evidence="2" type="synonym">RvY_00720.1</name>
    <name evidence="2" type="ORF">RvY_00720</name>
</gene>
<accession>A0A1D1UKY8</accession>
<keyword evidence="1" id="KW-0472">Membrane</keyword>
<feature type="transmembrane region" description="Helical" evidence="1">
    <location>
        <begin position="55"/>
        <end position="72"/>
    </location>
</feature>
<protein>
    <submittedName>
        <fullName evidence="2">Uncharacterized protein</fullName>
    </submittedName>
</protein>
<sequence length="86" mass="9836">MTVNLTDESVKLKERSLIHCLVVSSPCYGCANFPLPFWCLISDCNLYVSISEVSLDRFHLPMLLVLYFYVLLSSDDRGSRRLDCRG</sequence>
<dbReference type="Proteomes" id="UP000186922">
    <property type="component" value="Unassembled WGS sequence"/>
</dbReference>